<evidence type="ECO:0000256" key="3">
    <source>
        <dbReference type="ARBA" id="ARBA00022553"/>
    </source>
</evidence>
<dbReference type="OrthoDB" id="9810372at2"/>
<comment type="catalytic activity">
    <reaction evidence="1">
        <text>ATP + protein L-histidine = ADP + protein N-phospho-L-histidine.</text>
        <dbReference type="EC" id="2.7.13.3"/>
    </reaction>
</comment>
<feature type="region of interest" description="Disordered" evidence="7">
    <location>
        <begin position="344"/>
        <end position="380"/>
    </location>
</feature>
<comment type="caution">
    <text evidence="9">The sequence shown here is derived from an EMBL/GenBank/DDBJ whole genome shotgun (WGS) entry which is preliminary data.</text>
</comment>
<organism evidence="9 10">
    <name type="scientific">Telmatospirillum siberiense</name>
    <dbReference type="NCBI Taxonomy" id="382514"/>
    <lineage>
        <taxon>Bacteria</taxon>
        <taxon>Pseudomonadati</taxon>
        <taxon>Pseudomonadota</taxon>
        <taxon>Alphaproteobacteria</taxon>
        <taxon>Rhodospirillales</taxon>
        <taxon>Rhodospirillaceae</taxon>
        <taxon>Telmatospirillum</taxon>
    </lineage>
</organism>
<dbReference type="Proteomes" id="UP000233293">
    <property type="component" value="Unassembled WGS sequence"/>
</dbReference>
<dbReference type="SMART" id="SM00388">
    <property type="entry name" value="HisKA"/>
    <property type="match status" value="1"/>
</dbReference>
<dbReference type="AlphaFoldDB" id="A0A2N3PQ86"/>
<dbReference type="InterPro" id="IPR003594">
    <property type="entry name" value="HATPase_dom"/>
</dbReference>
<evidence type="ECO:0000256" key="7">
    <source>
        <dbReference type="SAM" id="MobiDB-lite"/>
    </source>
</evidence>
<dbReference type="InterPro" id="IPR036097">
    <property type="entry name" value="HisK_dim/P_sf"/>
</dbReference>
<dbReference type="PRINTS" id="PR00344">
    <property type="entry name" value="BCTRLSENSOR"/>
</dbReference>
<dbReference type="CDD" id="cd24066">
    <property type="entry name" value="ASKHA_NBD_ROK_EcFRK-like"/>
    <property type="match status" value="1"/>
</dbReference>
<reference evidence="10" key="1">
    <citation type="submission" date="2017-12" db="EMBL/GenBank/DDBJ databases">
        <title>Draft genome sequence of Telmatospirillum siberiense 26-4b1T, an acidotolerant peatland alphaproteobacterium potentially involved in sulfur cycling.</title>
        <authorList>
            <person name="Hausmann B."/>
            <person name="Pjevac P."/>
            <person name="Schreck K."/>
            <person name="Herbold C.W."/>
            <person name="Daims H."/>
            <person name="Wagner M."/>
            <person name="Pester M."/>
            <person name="Loy A."/>
        </authorList>
    </citation>
    <scope>NUCLEOTIDE SEQUENCE [LARGE SCALE GENOMIC DNA]</scope>
    <source>
        <strain evidence="10">26-4b1</strain>
    </source>
</reference>
<dbReference type="SUPFAM" id="SSF53067">
    <property type="entry name" value="Actin-like ATPase domain"/>
    <property type="match status" value="1"/>
</dbReference>
<keyword evidence="6" id="KW-0902">Two-component regulatory system</keyword>
<evidence type="ECO:0000313" key="9">
    <source>
        <dbReference type="EMBL" id="PKU22548.1"/>
    </source>
</evidence>
<keyword evidence="3" id="KW-0597">Phosphoprotein</keyword>
<dbReference type="PANTHER" id="PTHR43711">
    <property type="entry name" value="TWO-COMPONENT HISTIDINE KINASE"/>
    <property type="match status" value="1"/>
</dbReference>
<dbReference type="InterPro" id="IPR050736">
    <property type="entry name" value="Sensor_HK_Regulatory"/>
</dbReference>
<feature type="compositionally biased region" description="Pro residues" evidence="7">
    <location>
        <begin position="352"/>
        <end position="364"/>
    </location>
</feature>
<evidence type="ECO:0000256" key="5">
    <source>
        <dbReference type="ARBA" id="ARBA00022777"/>
    </source>
</evidence>
<dbReference type="InterPro" id="IPR049874">
    <property type="entry name" value="ROK_cs"/>
</dbReference>
<protein>
    <recommendedName>
        <fullName evidence="2">histidine kinase</fullName>
        <ecNumber evidence="2">2.7.13.3</ecNumber>
    </recommendedName>
</protein>
<dbReference type="PANTHER" id="PTHR43711:SF1">
    <property type="entry name" value="HISTIDINE KINASE 1"/>
    <property type="match status" value="1"/>
</dbReference>
<dbReference type="Pfam" id="PF00512">
    <property type="entry name" value="HisKA"/>
    <property type="match status" value="1"/>
</dbReference>
<evidence type="ECO:0000259" key="8">
    <source>
        <dbReference type="PROSITE" id="PS50109"/>
    </source>
</evidence>
<dbReference type="InterPro" id="IPR000600">
    <property type="entry name" value="ROK"/>
</dbReference>
<dbReference type="SUPFAM" id="SSF55874">
    <property type="entry name" value="ATPase domain of HSP90 chaperone/DNA topoisomerase II/histidine kinase"/>
    <property type="match status" value="1"/>
</dbReference>
<dbReference type="Gene3D" id="3.30.420.40">
    <property type="match status" value="2"/>
</dbReference>
<accession>A0A2N3PQ86</accession>
<evidence type="ECO:0000256" key="6">
    <source>
        <dbReference type="ARBA" id="ARBA00023012"/>
    </source>
</evidence>
<feature type="compositionally biased region" description="Basic and acidic residues" evidence="7">
    <location>
        <begin position="367"/>
        <end position="378"/>
    </location>
</feature>
<keyword evidence="4" id="KW-0808">Transferase</keyword>
<evidence type="ECO:0000256" key="4">
    <source>
        <dbReference type="ARBA" id="ARBA00022679"/>
    </source>
</evidence>
<dbReference type="FunFam" id="3.30.565.10:FF:000049">
    <property type="entry name" value="Two-component sensor histidine kinase"/>
    <property type="match status" value="1"/>
</dbReference>
<dbReference type="InterPro" id="IPR005467">
    <property type="entry name" value="His_kinase_dom"/>
</dbReference>
<gene>
    <name evidence="9" type="ORF">CWS72_21065</name>
</gene>
<dbReference type="Pfam" id="PF02518">
    <property type="entry name" value="HATPase_c"/>
    <property type="match status" value="1"/>
</dbReference>
<dbReference type="EMBL" id="PIUM01000030">
    <property type="protein sequence ID" value="PKU22548.1"/>
    <property type="molecule type" value="Genomic_DNA"/>
</dbReference>
<dbReference type="SMART" id="SM00387">
    <property type="entry name" value="HATPase_c"/>
    <property type="match status" value="1"/>
</dbReference>
<evidence type="ECO:0000256" key="2">
    <source>
        <dbReference type="ARBA" id="ARBA00012438"/>
    </source>
</evidence>
<dbReference type="PROSITE" id="PS01125">
    <property type="entry name" value="ROK"/>
    <property type="match status" value="1"/>
</dbReference>
<dbReference type="SUPFAM" id="SSF47384">
    <property type="entry name" value="Homodimeric domain of signal transducing histidine kinase"/>
    <property type="match status" value="1"/>
</dbReference>
<dbReference type="PROSITE" id="PS50109">
    <property type="entry name" value="HIS_KIN"/>
    <property type="match status" value="1"/>
</dbReference>
<dbReference type="Gene3D" id="1.10.287.130">
    <property type="match status" value="1"/>
</dbReference>
<dbReference type="EC" id="2.7.13.3" evidence="2"/>
<dbReference type="GO" id="GO:0000155">
    <property type="term" value="F:phosphorelay sensor kinase activity"/>
    <property type="evidence" value="ECO:0007669"/>
    <property type="project" value="InterPro"/>
</dbReference>
<proteinExistence type="predicted"/>
<dbReference type="CDD" id="cd00082">
    <property type="entry name" value="HisKA"/>
    <property type="match status" value="1"/>
</dbReference>
<sequence length="637" mass="68717">MPRSSPHSSRRTRLGNHGQQVNKNWRIGIDLGGTKIEGLAIDAHGRENLRLRVSTPAGDYHGTLSAIRSLVEDMEARLGEGASVGVGIPGALSQATGLVKNANSTCLIGRPLDRDLADVLKRPIRLANDADCFALSEATDGSAKGAPVVFGVILGTGVGGGIVINGRLLSGPNTIAGEWGHNPLPWPTDGERPGPTCYCGRAGCIETFLSGPAFSRDDGRGLSARDILAAGDAQTEVSLARYEQRLARALAHVINIIDPHVIVLGGGMSNIARLYETVPRLWGQWVFSDTVHTSLRPPKHGDSSGVRGAAWLWPAPGGEPESGFAVTTEPSVAQDCDPIPETIWLTRDPPDPDTPPLPERPLPPLRGEGEAESPRPETDSLSQMEINLLLTQRELMVAKTEAALADAAKSRFLAAASHDLRQPFQAMNLYLQVLEMSNLEPRARTALSLLHNSMMAGEELLKALLDISAFEAGMVSSHVTVFPVTEILHELADEYRNLADERGLSFRTHAIGALVETDRVLAKRMCRNLVHNAFRYTQKGGILIGCRRRGNRLLIQVYDTGPGIPTDKLQMIFEDFYQLDNPSRDKTKGLGLGLSIVQRTAHLLGQNVWVASRLGRGSVFSITLPLAPQQEDPPPSG</sequence>
<dbReference type="InterPro" id="IPR036890">
    <property type="entry name" value="HATPase_C_sf"/>
</dbReference>
<evidence type="ECO:0000256" key="1">
    <source>
        <dbReference type="ARBA" id="ARBA00000085"/>
    </source>
</evidence>
<dbReference type="InterPro" id="IPR003661">
    <property type="entry name" value="HisK_dim/P_dom"/>
</dbReference>
<dbReference type="InterPro" id="IPR043129">
    <property type="entry name" value="ATPase_NBD"/>
</dbReference>
<evidence type="ECO:0000313" key="10">
    <source>
        <dbReference type="Proteomes" id="UP000233293"/>
    </source>
</evidence>
<keyword evidence="5" id="KW-0418">Kinase</keyword>
<feature type="domain" description="Histidine kinase" evidence="8">
    <location>
        <begin position="415"/>
        <end position="628"/>
    </location>
</feature>
<dbReference type="InterPro" id="IPR004358">
    <property type="entry name" value="Sig_transdc_His_kin-like_C"/>
</dbReference>
<dbReference type="Pfam" id="PF00480">
    <property type="entry name" value="ROK"/>
    <property type="match status" value="1"/>
</dbReference>
<keyword evidence="10" id="KW-1185">Reference proteome</keyword>
<dbReference type="Gene3D" id="3.30.565.10">
    <property type="entry name" value="Histidine kinase-like ATPase, C-terminal domain"/>
    <property type="match status" value="1"/>
</dbReference>
<name>A0A2N3PQ86_9PROT</name>